<accession>A0A167EK28</accession>
<organism evidence="1 2">
    <name type="scientific">Pseudoalteromonas luteoviolacea H33</name>
    <dbReference type="NCBI Taxonomy" id="1365251"/>
    <lineage>
        <taxon>Bacteria</taxon>
        <taxon>Pseudomonadati</taxon>
        <taxon>Pseudomonadota</taxon>
        <taxon>Gammaproteobacteria</taxon>
        <taxon>Alteromonadales</taxon>
        <taxon>Pseudoalteromonadaceae</taxon>
        <taxon>Pseudoalteromonas</taxon>
    </lineage>
</organism>
<dbReference type="AlphaFoldDB" id="A0A167EK28"/>
<dbReference type="PATRIC" id="fig|1365251.3.peg.2136"/>
<comment type="caution">
    <text evidence="1">The sequence shown here is derived from an EMBL/GenBank/DDBJ whole genome shotgun (WGS) entry which is preliminary data.</text>
</comment>
<proteinExistence type="predicted"/>
<name>A0A167EK28_9GAMM</name>
<dbReference type="Proteomes" id="UP000076503">
    <property type="component" value="Unassembled WGS sequence"/>
</dbReference>
<dbReference type="EMBL" id="AUXZ01000070">
    <property type="protein sequence ID" value="KZN50873.1"/>
    <property type="molecule type" value="Genomic_DNA"/>
</dbReference>
<evidence type="ECO:0000313" key="2">
    <source>
        <dbReference type="Proteomes" id="UP000076503"/>
    </source>
</evidence>
<gene>
    <name evidence="1" type="ORF">N476_14625</name>
</gene>
<protein>
    <submittedName>
        <fullName evidence="1">Uncharacterized protein</fullName>
    </submittedName>
</protein>
<reference evidence="1 2" key="1">
    <citation type="submission" date="2013-07" db="EMBL/GenBank/DDBJ databases">
        <title>Comparative Genomic and Metabolomic Analysis of Twelve Strains of Pseudoalteromonas luteoviolacea.</title>
        <authorList>
            <person name="Vynne N.G."/>
            <person name="Mansson M."/>
            <person name="Gram L."/>
        </authorList>
    </citation>
    <scope>NUCLEOTIDE SEQUENCE [LARGE SCALE GENOMIC DNA]</scope>
    <source>
        <strain evidence="1 2">H33</strain>
    </source>
</reference>
<evidence type="ECO:0000313" key="1">
    <source>
        <dbReference type="EMBL" id="KZN50873.1"/>
    </source>
</evidence>
<sequence length="49" mass="5518">MKFKKKSLKRLSVNHLQNVKGGTADTFEPPQVLRILNRAIDENQAAIAK</sequence>